<reference evidence="1 2" key="1">
    <citation type="submission" date="2016-07" db="EMBL/GenBank/DDBJ databases">
        <title>Draft genome of Streptomyces diastatochromogenes.</title>
        <authorList>
            <person name="Podduturi R."/>
            <person name="Lukassen M.B."/>
            <person name="Clausen N."/>
            <person name="Nielsen J.L."/>
            <person name="Jorgensen N.O."/>
        </authorList>
    </citation>
    <scope>NUCLEOTIDE SEQUENCE [LARGE SCALE GENOMIC DNA]</scope>
    <source>
        <strain evidence="1 2">DSM 40608</strain>
    </source>
</reference>
<keyword evidence="2" id="KW-1185">Reference proteome</keyword>
<organism evidence="1 2">
    <name type="scientific">Streptomyces diastatochromogenes</name>
    <dbReference type="NCBI Taxonomy" id="42236"/>
    <lineage>
        <taxon>Bacteria</taxon>
        <taxon>Bacillati</taxon>
        <taxon>Actinomycetota</taxon>
        <taxon>Actinomycetes</taxon>
        <taxon>Kitasatosporales</taxon>
        <taxon>Streptomycetaceae</taxon>
        <taxon>Streptomyces</taxon>
    </lineage>
</organism>
<accession>A0A233SRZ2</accession>
<protein>
    <recommendedName>
        <fullName evidence="3">Knr4/Smi1-like domain-containing protein</fullName>
    </recommendedName>
</protein>
<sequence length="178" mass="20081">MEWVDRLVAETGWDAEPGEPDWSEAEQALGAPLPADFKELRRRFSEWGAFCDHVMLLKAQGGSESVPANHEKLLKAVRGNPDSRRMFEPYGILGAGEVESGKGLVQWGYSFIEEEYYWLADTATDPSTWPIVARVDPLEPFQRFDMTASEFIYRVVADAEFSPFGIAGSVGEPYYRTY</sequence>
<dbReference type="AlphaFoldDB" id="A0A233SRZ2"/>
<evidence type="ECO:0000313" key="2">
    <source>
        <dbReference type="Proteomes" id="UP000215483"/>
    </source>
</evidence>
<comment type="caution">
    <text evidence="1">The sequence shown here is derived from an EMBL/GenBank/DDBJ whole genome shotgun (WGS) entry which is preliminary data.</text>
</comment>
<proteinExistence type="predicted"/>
<gene>
    <name evidence="1" type="ORF">BEK98_06115</name>
</gene>
<dbReference type="RefSeq" id="WP_094215373.1">
    <property type="nucleotide sequence ID" value="NZ_MCGQ01000007.1"/>
</dbReference>
<name>A0A233SRZ2_STRDA</name>
<dbReference type="EMBL" id="MCGQ01000007">
    <property type="protein sequence ID" value="OXY98428.1"/>
    <property type="molecule type" value="Genomic_DNA"/>
</dbReference>
<evidence type="ECO:0000313" key="1">
    <source>
        <dbReference type="EMBL" id="OXY98428.1"/>
    </source>
</evidence>
<evidence type="ECO:0008006" key="3">
    <source>
        <dbReference type="Google" id="ProtNLM"/>
    </source>
</evidence>
<dbReference type="OrthoDB" id="5572373at2"/>
<dbReference type="Proteomes" id="UP000215483">
    <property type="component" value="Unassembled WGS sequence"/>
</dbReference>